<comment type="caution">
    <text evidence="3">The sequence shown here is derived from an EMBL/GenBank/DDBJ whole genome shotgun (WGS) entry which is preliminary data.</text>
</comment>
<dbReference type="AlphaFoldDB" id="A0A2R5GMY9"/>
<evidence type="ECO:0000256" key="1">
    <source>
        <dbReference type="SAM" id="Phobius"/>
    </source>
</evidence>
<dbReference type="GO" id="GO:0016491">
    <property type="term" value="F:oxidoreductase activity"/>
    <property type="evidence" value="ECO:0007669"/>
    <property type="project" value="InterPro"/>
</dbReference>
<evidence type="ECO:0000313" key="3">
    <source>
        <dbReference type="EMBL" id="GBG29671.1"/>
    </source>
</evidence>
<feature type="transmembrane region" description="Helical" evidence="1">
    <location>
        <begin position="105"/>
        <end position="126"/>
    </location>
</feature>
<protein>
    <recommendedName>
        <fullName evidence="2">ER-bound oxygenase mpaB/mpaB'/Rubber oxygenase catalytic domain-containing protein</fullName>
    </recommendedName>
</protein>
<dbReference type="Proteomes" id="UP000241890">
    <property type="component" value="Unassembled WGS sequence"/>
</dbReference>
<evidence type="ECO:0000259" key="2">
    <source>
        <dbReference type="Pfam" id="PF09995"/>
    </source>
</evidence>
<dbReference type="EMBL" id="BEYU01000063">
    <property type="protein sequence ID" value="GBG29671.1"/>
    <property type="molecule type" value="Genomic_DNA"/>
</dbReference>
<proteinExistence type="predicted"/>
<dbReference type="InParanoid" id="A0A2R5GMY9"/>
<feature type="domain" description="ER-bound oxygenase mpaB/mpaB'/Rubber oxygenase catalytic" evidence="2">
    <location>
        <begin position="144"/>
        <end position="325"/>
    </location>
</feature>
<dbReference type="PANTHER" id="PTHR37539:SF1">
    <property type="entry name" value="ER-BOUND OXYGENASE MPAB_MPAB'_RUBBER OXYGENASE CATALYTIC DOMAIN-CONTAINING PROTEIN"/>
    <property type="match status" value="1"/>
</dbReference>
<gene>
    <name evidence="3" type="ORF">FCC1311_058922</name>
</gene>
<reference evidence="3 4" key="1">
    <citation type="submission" date="2017-12" db="EMBL/GenBank/DDBJ databases">
        <title>Sequencing, de novo assembly and annotation of complete genome of a new Thraustochytrid species, strain FCC1311.</title>
        <authorList>
            <person name="Sedici K."/>
            <person name="Godart F."/>
            <person name="Aiese Cigliano R."/>
            <person name="Sanseverino W."/>
            <person name="Barakat M."/>
            <person name="Ortet P."/>
            <person name="Marechal E."/>
            <person name="Cagnac O."/>
            <person name="Amato A."/>
        </authorList>
    </citation>
    <scope>NUCLEOTIDE SEQUENCE [LARGE SCALE GENOMIC DNA]</scope>
</reference>
<dbReference type="PANTHER" id="PTHR37539">
    <property type="entry name" value="SECRETED PROTEIN-RELATED"/>
    <property type="match status" value="1"/>
</dbReference>
<dbReference type="InterPro" id="IPR037473">
    <property type="entry name" value="Lcp-like"/>
</dbReference>
<evidence type="ECO:0000313" key="4">
    <source>
        <dbReference type="Proteomes" id="UP000241890"/>
    </source>
</evidence>
<keyword evidence="1" id="KW-1133">Transmembrane helix</keyword>
<name>A0A2R5GMY9_9STRA</name>
<accession>A0A2R5GMY9</accession>
<organism evidence="3 4">
    <name type="scientific">Hondaea fermentalgiana</name>
    <dbReference type="NCBI Taxonomy" id="2315210"/>
    <lineage>
        <taxon>Eukaryota</taxon>
        <taxon>Sar</taxon>
        <taxon>Stramenopiles</taxon>
        <taxon>Bigyra</taxon>
        <taxon>Labyrinthulomycetes</taxon>
        <taxon>Thraustochytrida</taxon>
        <taxon>Thraustochytriidae</taxon>
        <taxon>Hondaea</taxon>
    </lineage>
</organism>
<dbReference type="InterPro" id="IPR018713">
    <property type="entry name" value="MPAB/Lcp_cat_dom"/>
</dbReference>
<sequence>MQHDLEYAAKVMALDRIPAKEELRYTTRFSQERFEAWRTMGDPAADECIRALVEINGRITNMSDLLKEVKEHRADSAACEAFLQEAWTVPAWMDFDKIKRGQELIAVYSPFMAVSLFSALVGGAMFRKAAIVTSMGQLGGPNSSRRVQETSFMIGKMVLPGELEPGGEAHDTLVRTRLLHAALRHHLSATGKFKHPTEQAINQHDLAITLGLFGYVNLRSLRHVGISLSTSDTASFMLMWKYAGYLLGIEADLLPDSLLDQQEFFMASMLDQAKPMGSGPREILDGVAEKAASESGFSVTLLQRYLYQLAQYMTGNDYMSGTGIEDEGPFYWGRALTYASGTLTNVVDQYVPFGTQALYAWNIKRMQRSFRNKELKESGYRAKL</sequence>
<keyword evidence="1" id="KW-0812">Transmembrane</keyword>
<dbReference type="Pfam" id="PF09995">
    <property type="entry name" value="MPAB_Lcp_cat"/>
    <property type="match status" value="1"/>
</dbReference>
<dbReference type="OrthoDB" id="6361347at2759"/>
<keyword evidence="1" id="KW-0472">Membrane</keyword>
<keyword evidence="4" id="KW-1185">Reference proteome</keyword>